<gene>
    <name evidence="2" type="ORF">PoB_001066500</name>
</gene>
<evidence type="ECO:0000313" key="2">
    <source>
        <dbReference type="EMBL" id="GFN84159.1"/>
    </source>
</evidence>
<reference evidence="2 3" key="1">
    <citation type="journal article" date="2021" name="Elife">
        <title>Chloroplast acquisition without the gene transfer in kleptoplastic sea slugs, Plakobranchus ocellatus.</title>
        <authorList>
            <person name="Maeda T."/>
            <person name="Takahashi S."/>
            <person name="Yoshida T."/>
            <person name="Shimamura S."/>
            <person name="Takaki Y."/>
            <person name="Nagai Y."/>
            <person name="Toyoda A."/>
            <person name="Suzuki Y."/>
            <person name="Arimoto A."/>
            <person name="Ishii H."/>
            <person name="Satoh N."/>
            <person name="Nishiyama T."/>
            <person name="Hasebe M."/>
            <person name="Maruyama T."/>
            <person name="Minagawa J."/>
            <person name="Obokata J."/>
            <person name="Shigenobu S."/>
        </authorList>
    </citation>
    <scope>NUCLEOTIDE SEQUENCE [LARGE SCALE GENOMIC DNA]</scope>
</reference>
<feature type="region of interest" description="Disordered" evidence="1">
    <location>
        <begin position="38"/>
        <end position="81"/>
    </location>
</feature>
<protein>
    <submittedName>
        <fullName evidence="2">Uncharacterized protein</fullName>
    </submittedName>
</protein>
<sequence length="81" mass="9487">MNVIALMYLKIENCKPCNVPGWLETIATHTNLPQLSAAKMPVLKRRKGKKRVEVEGKEEEEENEEEEEEEDEKENEEEEDK</sequence>
<name>A0AAV3YNX2_9GAST</name>
<dbReference type="AlphaFoldDB" id="A0AAV3YNX2"/>
<accession>A0AAV3YNX2</accession>
<comment type="caution">
    <text evidence="2">The sequence shown here is derived from an EMBL/GenBank/DDBJ whole genome shotgun (WGS) entry which is preliminary data.</text>
</comment>
<evidence type="ECO:0000313" key="3">
    <source>
        <dbReference type="Proteomes" id="UP000735302"/>
    </source>
</evidence>
<keyword evidence="3" id="KW-1185">Reference proteome</keyword>
<dbReference type="Proteomes" id="UP000735302">
    <property type="component" value="Unassembled WGS sequence"/>
</dbReference>
<dbReference type="EMBL" id="BLXT01001278">
    <property type="protein sequence ID" value="GFN84159.1"/>
    <property type="molecule type" value="Genomic_DNA"/>
</dbReference>
<proteinExistence type="predicted"/>
<organism evidence="2 3">
    <name type="scientific">Plakobranchus ocellatus</name>
    <dbReference type="NCBI Taxonomy" id="259542"/>
    <lineage>
        <taxon>Eukaryota</taxon>
        <taxon>Metazoa</taxon>
        <taxon>Spiralia</taxon>
        <taxon>Lophotrochozoa</taxon>
        <taxon>Mollusca</taxon>
        <taxon>Gastropoda</taxon>
        <taxon>Heterobranchia</taxon>
        <taxon>Euthyneura</taxon>
        <taxon>Panpulmonata</taxon>
        <taxon>Sacoglossa</taxon>
        <taxon>Placobranchoidea</taxon>
        <taxon>Plakobranchidae</taxon>
        <taxon>Plakobranchus</taxon>
    </lineage>
</organism>
<feature type="compositionally biased region" description="Acidic residues" evidence="1">
    <location>
        <begin position="56"/>
        <end position="81"/>
    </location>
</feature>
<evidence type="ECO:0000256" key="1">
    <source>
        <dbReference type="SAM" id="MobiDB-lite"/>
    </source>
</evidence>